<dbReference type="Gene3D" id="3.40.710.10">
    <property type="entry name" value="DD-peptidase/beta-lactamase superfamily"/>
    <property type="match status" value="1"/>
</dbReference>
<dbReference type="SUPFAM" id="SSF56601">
    <property type="entry name" value="beta-lactamase/transpeptidase-like"/>
    <property type="match status" value="1"/>
</dbReference>
<dbReference type="EC" id="3.1.1.103" evidence="3"/>
<evidence type="ECO:0000259" key="2">
    <source>
        <dbReference type="Pfam" id="PF00144"/>
    </source>
</evidence>
<gene>
    <name evidence="3" type="ORF">ABR189_10540</name>
</gene>
<evidence type="ECO:0000313" key="3">
    <source>
        <dbReference type="EMBL" id="MET6997810.1"/>
    </source>
</evidence>
<name>A0ABV2T588_9BACT</name>
<keyword evidence="4" id="KW-1185">Reference proteome</keyword>
<keyword evidence="1" id="KW-0732">Signal</keyword>
<dbReference type="Pfam" id="PF00144">
    <property type="entry name" value="Beta-lactamase"/>
    <property type="match status" value="1"/>
</dbReference>
<feature type="chain" id="PRO_5045060192" evidence="1">
    <location>
        <begin position="25"/>
        <end position="412"/>
    </location>
</feature>
<proteinExistence type="predicted"/>
<dbReference type="PANTHER" id="PTHR46825">
    <property type="entry name" value="D-ALANYL-D-ALANINE-CARBOXYPEPTIDASE/ENDOPEPTIDASE AMPH"/>
    <property type="match status" value="1"/>
</dbReference>
<feature type="signal peptide" evidence="1">
    <location>
        <begin position="1"/>
        <end position="24"/>
    </location>
</feature>
<keyword evidence="3" id="KW-0378">Hydrolase</keyword>
<dbReference type="InterPro" id="IPR012338">
    <property type="entry name" value="Beta-lactam/transpept-like"/>
</dbReference>
<dbReference type="EMBL" id="JBEXAC010000001">
    <property type="protein sequence ID" value="MET6997810.1"/>
    <property type="molecule type" value="Genomic_DNA"/>
</dbReference>
<sequence>MKTRKICLLLASLLPNVIAFPVIAQKSDVALKDRITQVENSLATAIVYSQDSMIPAVNLLQRMKELNVKGVSIAVINNYKIDWAKAYGWADESEHKQADIHTLFQAASISKTINSMGLLKLVQMGKVDLDTDVNQYLKTWKVPYDSIGAGTVITLRNLLSHSGGMSVSGFSGYERGASIPRIDQILDGIPPANSAAVRHISKPGNKFEYSGGGITISQLLLTDVTGERYDNFMSREVFQPLQMTDSRYVLNGDTSNVAAGYYSDGKPVKGKYHIYPEYAAAGLWTTPTDLAKYIIDCQLTLAGKSGKVLSPAMMQERFQPVVMYNESKVALGVFLRYKNGAFYFNHNGGNEGFTCASYGSLKDGYGVVVMTNSNNSQLMLEVCNSVARVYNWDRFYIPRIEKGVKPAKDNNR</sequence>
<dbReference type="Proteomes" id="UP001549749">
    <property type="component" value="Unassembled WGS sequence"/>
</dbReference>
<dbReference type="RefSeq" id="WP_354660445.1">
    <property type="nucleotide sequence ID" value="NZ_JBEXAC010000001.1"/>
</dbReference>
<feature type="domain" description="Beta-lactamase-related" evidence="2">
    <location>
        <begin position="61"/>
        <end position="376"/>
    </location>
</feature>
<comment type="caution">
    <text evidence="3">The sequence shown here is derived from an EMBL/GenBank/DDBJ whole genome shotgun (WGS) entry which is preliminary data.</text>
</comment>
<dbReference type="GO" id="GO:0016787">
    <property type="term" value="F:hydrolase activity"/>
    <property type="evidence" value="ECO:0007669"/>
    <property type="project" value="UniProtKB-KW"/>
</dbReference>
<organism evidence="3 4">
    <name type="scientific">Chitinophaga defluvii</name>
    <dbReference type="NCBI Taxonomy" id="3163343"/>
    <lineage>
        <taxon>Bacteria</taxon>
        <taxon>Pseudomonadati</taxon>
        <taxon>Bacteroidota</taxon>
        <taxon>Chitinophagia</taxon>
        <taxon>Chitinophagales</taxon>
        <taxon>Chitinophagaceae</taxon>
        <taxon>Chitinophaga</taxon>
    </lineage>
</organism>
<protein>
    <submittedName>
        <fullName evidence="3">Serine hydrolase domain-containing protein</fullName>
        <ecNumber evidence="3">3.1.1.103</ecNumber>
    </submittedName>
</protein>
<dbReference type="PANTHER" id="PTHR46825:SF12">
    <property type="entry name" value="PENICILLIN-BINDING PROTEIN 4"/>
    <property type="match status" value="1"/>
</dbReference>
<accession>A0ABV2T588</accession>
<dbReference type="InterPro" id="IPR001466">
    <property type="entry name" value="Beta-lactam-related"/>
</dbReference>
<evidence type="ECO:0000256" key="1">
    <source>
        <dbReference type="SAM" id="SignalP"/>
    </source>
</evidence>
<evidence type="ECO:0000313" key="4">
    <source>
        <dbReference type="Proteomes" id="UP001549749"/>
    </source>
</evidence>
<reference evidence="3 4" key="1">
    <citation type="submission" date="2024-06" db="EMBL/GenBank/DDBJ databases">
        <title>Chitinophaga defluvii sp. nov., isolated from municipal sewage.</title>
        <authorList>
            <person name="Zhang L."/>
        </authorList>
    </citation>
    <scope>NUCLEOTIDE SEQUENCE [LARGE SCALE GENOMIC DNA]</scope>
    <source>
        <strain evidence="3 4">H8</strain>
    </source>
</reference>
<dbReference type="InterPro" id="IPR050491">
    <property type="entry name" value="AmpC-like"/>
</dbReference>